<dbReference type="InterPro" id="IPR031148">
    <property type="entry name" value="Plexin"/>
</dbReference>
<evidence type="ECO:0000259" key="2">
    <source>
        <dbReference type="Pfam" id="PF20170"/>
    </source>
</evidence>
<accession>T1EDQ9</accession>
<reference evidence="5" key="1">
    <citation type="submission" date="2012-12" db="EMBL/GenBank/DDBJ databases">
        <authorList>
            <person name="Hellsten U."/>
            <person name="Grimwood J."/>
            <person name="Chapman J.A."/>
            <person name="Shapiro H."/>
            <person name="Aerts A."/>
            <person name="Otillar R.P."/>
            <person name="Terry A.Y."/>
            <person name="Boore J.L."/>
            <person name="Simakov O."/>
            <person name="Marletaz F."/>
            <person name="Cho S.-J."/>
            <person name="Edsinger-Gonzales E."/>
            <person name="Havlak P."/>
            <person name="Kuo D.-H."/>
            <person name="Larsson T."/>
            <person name="Lv J."/>
            <person name="Arendt D."/>
            <person name="Savage R."/>
            <person name="Osoegawa K."/>
            <person name="de Jong P."/>
            <person name="Lindberg D.R."/>
            <person name="Seaver E.C."/>
            <person name="Weisblat D.A."/>
            <person name="Putnam N.H."/>
            <person name="Grigoriev I.V."/>
            <person name="Rokhsar D.S."/>
        </authorList>
    </citation>
    <scope>NUCLEOTIDE SEQUENCE</scope>
</reference>
<keyword evidence="5" id="KW-1185">Reference proteome</keyword>
<sequence length="383" mass="44240">MMMFKELLTKPQFIINFITTMELQKSFTIKDKVRVASLLVTIYHDKLDYLTRILKVLLTNLISRSVASGQPKLMFRRTESVVEKLLSYWLSICLYPHLRLQVGSCMFMLYKAIKYQVYKGPVDSLTHEARYSLSEDKLLREKVEASNVTVYVVRNASTHLEPITCKLLDCDTISQSKLKILDAIYRNTPHSHKPSVDDVDLEWLRDEVSRIVMRDDDVTVMTMTKKGWRQVNTLRHYNVKDGALMQLVPRVAMMMATDNHKTFSGYKDQTSSHNTITSNNINNNINNNNISSNNNNNNGTIGNHFKLPHSLMSLSRDADEKGEEKDDDNDYKVYHLTNPLLDNQPNNVRQKVMSEVYLTRLLATKCTLQQYVDDLFKSILSIN</sequence>
<dbReference type="EnsemblMetazoa" id="HelroT105120">
    <property type="protein sequence ID" value="HelroP105120"/>
    <property type="gene ID" value="HelroG105120"/>
</dbReference>
<evidence type="ECO:0000313" key="3">
    <source>
        <dbReference type="EMBL" id="ESO03250.1"/>
    </source>
</evidence>
<dbReference type="Pfam" id="PF20170">
    <property type="entry name" value="Plexin_RBD"/>
    <property type="match status" value="1"/>
</dbReference>
<dbReference type="EMBL" id="AMQM01009574">
    <property type="status" value="NOT_ANNOTATED_CDS"/>
    <property type="molecule type" value="Genomic_DNA"/>
</dbReference>
<dbReference type="GO" id="GO:0017154">
    <property type="term" value="F:semaphorin receptor activity"/>
    <property type="evidence" value="ECO:0007669"/>
    <property type="project" value="InterPro"/>
</dbReference>
<protein>
    <submittedName>
        <fullName evidence="3 4">Uncharacterized protein</fullName>
    </submittedName>
</protein>
<dbReference type="InParanoid" id="T1EDQ9"/>
<dbReference type="KEGG" id="hro:HELRODRAFT_105120"/>
<reference evidence="3 5" key="2">
    <citation type="journal article" date="2013" name="Nature">
        <title>Insights into bilaterian evolution from three spiralian genomes.</title>
        <authorList>
            <person name="Simakov O."/>
            <person name="Marletaz F."/>
            <person name="Cho S.J."/>
            <person name="Edsinger-Gonzales E."/>
            <person name="Havlak P."/>
            <person name="Hellsten U."/>
            <person name="Kuo D.H."/>
            <person name="Larsson T."/>
            <person name="Lv J."/>
            <person name="Arendt D."/>
            <person name="Savage R."/>
            <person name="Osoegawa K."/>
            <person name="de Jong P."/>
            <person name="Grimwood J."/>
            <person name="Chapman J.A."/>
            <person name="Shapiro H."/>
            <person name="Aerts A."/>
            <person name="Otillar R.P."/>
            <person name="Terry A.Y."/>
            <person name="Boore J.L."/>
            <person name="Grigoriev I.V."/>
            <person name="Lindberg D.R."/>
            <person name="Seaver E.C."/>
            <person name="Weisblat D.A."/>
            <person name="Putnam N.H."/>
            <person name="Rokhsar D.S."/>
        </authorList>
    </citation>
    <scope>NUCLEOTIDE SEQUENCE</scope>
</reference>
<name>T1EDQ9_HELRO</name>
<dbReference type="InterPro" id="IPR046800">
    <property type="entry name" value="Plexin_RBD"/>
</dbReference>
<dbReference type="Pfam" id="PF08337">
    <property type="entry name" value="Plexin_cytopl"/>
    <property type="match status" value="1"/>
</dbReference>
<dbReference type="SUPFAM" id="SSF48350">
    <property type="entry name" value="GTPase activation domain, GAP"/>
    <property type="match status" value="1"/>
</dbReference>
<gene>
    <name evidence="4" type="primary">20194711</name>
    <name evidence="3" type="ORF">HELRODRAFT_105120</name>
</gene>
<dbReference type="HOGENOM" id="CLU_722753_0_0_1"/>
<evidence type="ECO:0000313" key="4">
    <source>
        <dbReference type="EnsemblMetazoa" id="HelroP105120"/>
    </source>
</evidence>
<dbReference type="RefSeq" id="XP_009018652.1">
    <property type="nucleotide sequence ID" value="XM_009020404.1"/>
</dbReference>
<dbReference type="InterPro" id="IPR008936">
    <property type="entry name" value="Rho_GTPase_activation_prot"/>
</dbReference>
<dbReference type="AlphaFoldDB" id="T1EDQ9"/>
<organism evidence="4 5">
    <name type="scientific">Helobdella robusta</name>
    <name type="common">Californian leech</name>
    <dbReference type="NCBI Taxonomy" id="6412"/>
    <lineage>
        <taxon>Eukaryota</taxon>
        <taxon>Metazoa</taxon>
        <taxon>Spiralia</taxon>
        <taxon>Lophotrochozoa</taxon>
        <taxon>Annelida</taxon>
        <taxon>Clitellata</taxon>
        <taxon>Hirudinea</taxon>
        <taxon>Rhynchobdellida</taxon>
        <taxon>Glossiphoniidae</taxon>
        <taxon>Helobdella</taxon>
    </lineage>
</organism>
<dbReference type="Gene3D" id="1.10.506.10">
    <property type="entry name" value="GTPase Activation - p120gap, domain 1"/>
    <property type="match status" value="2"/>
</dbReference>
<evidence type="ECO:0000259" key="1">
    <source>
        <dbReference type="Pfam" id="PF08337"/>
    </source>
</evidence>
<dbReference type="OrthoDB" id="125363at2759"/>
<feature type="domain" description="Plexin cytoplasmic RasGAP" evidence="1">
    <location>
        <begin position="2"/>
        <end position="382"/>
    </location>
</feature>
<dbReference type="STRING" id="6412.T1EDQ9"/>
<reference evidence="4" key="3">
    <citation type="submission" date="2015-06" db="UniProtKB">
        <authorList>
            <consortium name="EnsemblMetazoa"/>
        </authorList>
    </citation>
    <scope>IDENTIFICATION</scope>
</reference>
<dbReference type="GeneID" id="20194711"/>
<proteinExistence type="predicted"/>
<feature type="domain" description="Plexin cytoplasmic RhoGTPase-binding" evidence="2">
    <location>
        <begin position="133"/>
        <end position="247"/>
    </location>
</feature>
<dbReference type="CTD" id="20194711"/>
<dbReference type="OMA" id="LTHEARY"/>
<dbReference type="eggNOG" id="KOG3610">
    <property type="taxonomic scope" value="Eukaryota"/>
</dbReference>
<evidence type="ECO:0000313" key="5">
    <source>
        <dbReference type="Proteomes" id="UP000015101"/>
    </source>
</evidence>
<dbReference type="PANTHER" id="PTHR22625">
    <property type="entry name" value="PLEXIN"/>
    <property type="match status" value="1"/>
</dbReference>
<dbReference type="PANTHER" id="PTHR22625:SF44">
    <property type="entry name" value="PLEXIN-B"/>
    <property type="match status" value="1"/>
</dbReference>
<dbReference type="EMBL" id="KB096644">
    <property type="protein sequence ID" value="ESO03250.1"/>
    <property type="molecule type" value="Genomic_DNA"/>
</dbReference>
<dbReference type="InterPro" id="IPR013548">
    <property type="entry name" value="Plexin_cytoplasmic_RasGAP_dom"/>
</dbReference>
<dbReference type="Proteomes" id="UP000015101">
    <property type="component" value="Unassembled WGS sequence"/>
</dbReference>